<accession>A0A4P2WV68</accession>
<evidence type="ECO:0000313" key="3">
    <source>
        <dbReference type="Proteomes" id="UP000248666"/>
    </source>
</evidence>
<dbReference type="KEGG" id="vg:55806212"/>
<feature type="domain" description="Tail spike TSP1/Gp66 N-terminal" evidence="1">
    <location>
        <begin position="100"/>
        <end position="151"/>
    </location>
</feature>
<keyword evidence="3" id="KW-1185">Reference proteome</keyword>
<dbReference type="InterPro" id="IPR040775">
    <property type="entry name" value="Tail_spike_N"/>
</dbReference>
<name>A0A4P2WV68_9CAUD</name>
<proteinExistence type="predicted"/>
<evidence type="ECO:0000313" key="2">
    <source>
        <dbReference type="EMBL" id="BBK03772.1"/>
    </source>
</evidence>
<dbReference type="GeneID" id="55806212"/>
<sequence length="856" mass="92021">MNPQFSQPKGSVGKETNKDSIARKFGCKKSEVLYAKPGSTLTGYKVIYDKVSQRSYALPSNLPAGATITSLTDGILVHNTGTVDLGALAVLRGEFVNLVENFTTGFTLKVKNELVSDGANLYRWGGSLPKTVSAGTSVGASGGVGSSAWVRHSESLATNFTPRPYKARNDITFTTGGVVNKGEAILYADDGLYYASLSTNPYVTVSTGFTPDTTWICVGLLNEYPLWDSRAWYAPSSTLDNTKAAKQFYRTMSLLGLEARFVGDLRLSSRVTGYAQLDLSQCRIYIDPNSDDTVSGGGGKVFLIEDPDTQVLTGQSFATSNIGQVAHVQLSGAAFSNKTVGVEGEGTNNRAYLRQPQNTYIQASDLFVMDGGTTGLHPDTPALFKFNDTAKFIIRPQRPGMVIKGGEFILEAPLSGGRSLRTCIAIERNNTCLVGGYFNAQHDDVVAESYVQFSWVSDIMVIGVSMPNNVASSNYMILAQGTNRLRVQHCHAAAGWALTDGNFMRNTVVEDSSGATIGCHAMAWNFTVQRCTLMPVLVGGNYQGGISLTGGGLLKVRDITYTYMGGPRRLDHPVSTRGDYGQSWEGVIDVSRVHLRYGAAAPSGQGCSIVYCEGAYNGAIDLTRTCYLGGKEINVRNVRVEVLNASWGATEVVLSPAWFETQFSQTVKYPETYLVDNFVVEGVGNNFSFDPRFPALVSNTNAVVSTCVANFNNVQWPSTSAAFIGAAASTTYRVTLLLTIENARSSLSLNLLALPAGSKATIRKCIIGNLVLGNANSAGEYYLERNTVTGTNFGGSPAGSDKAYYYQNHITTVNAVAVGTVAKYCHGNTVVTGGSITGRTLDEWYSYRDTSVFRTT</sequence>
<dbReference type="Gene3D" id="2.10.10.80">
    <property type="match status" value="1"/>
</dbReference>
<evidence type="ECO:0000259" key="1">
    <source>
        <dbReference type="Pfam" id="PF18668"/>
    </source>
</evidence>
<dbReference type="Gene3D" id="3.30.2020.50">
    <property type="match status" value="1"/>
</dbReference>
<organism evidence="2 3">
    <name type="scientific">Enterobacter phage EspM4VN</name>
    <dbReference type="NCBI Taxonomy" id="2137745"/>
    <lineage>
        <taxon>Viruses</taxon>
        <taxon>Duplodnaviria</taxon>
        <taxon>Heunggongvirae</taxon>
        <taxon>Uroviricota</taxon>
        <taxon>Caudoviricetes</taxon>
        <taxon>Pantevenvirales</taxon>
        <taxon>Ackermannviridae</taxon>
        <taxon>Aglimvirinae</taxon>
        <taxon>Agtrevirus</taxon>
        <taxon>Agtrevirus EM4</taxon>
    </lineage>
</organism>
<protein>
    <recommendedName>
        <fullName evidence="1">Tail spike TSP1/Gp66 N-terminal domain-containing protein</fullName>
    </recommendedName>
</protein>
<dbReference type="RefSeq" id="YP_009877008.1">
    <property type="nucleotide sequence ID" value="NC_049384.1"/>
</dbReference>
<dbReference type="Pfam" id="PF18668">
    <property type="entry name" value="Tail_spike_N"/>
    <property type="match status" value="1"/>
</dbReference>
<reference evidence="2 3" key="1">
    <citation type="submission" date="2018-02" db="EMBL/GenBank/DDBJ databases">
        <title>Isolation and characterization of bacteriophage of Enterobacter asburiae, a cause of soft rot disease of plants in Vietnam.</title>
        <authorList>
            <person name="Doi K."/>
            <person name="Nagayoshi Y."/>
            <person name="Fujino Y."/>
            <person name="Thanh N.C."/>
        </authorList>
    </citation>
    <scope>NUCLEOTIDE SEQUENCE [LARGE SCALE GENOMIC DNA]</scope>
</reference>
<dbReference type="EMBL" id="LC373201">
    <property type="protein sequence ID" value="BBK03772.1"/>
    <property type="molecule type" value="Genomic_DNA"/>
</dbReference>
<dbReference type="Proteomes" id="UP000248666">
    <property type="component" value="Segment"/>
</dbReference>